<evidence type="ECO:0000313" key="12">
    <source>
        <dbReference type="Proteomes" id="UP000177092"/>
    </source>
</evidence>
<dbReference type="InterPro" id="IPR020631">
    <property type="entry name" value="THF_DH/CycHdrlase_NAD-bd_dom"/>
</dbReference>
<dbReference type="GO" id="GO:0006164">
    <property type="term" value="P:purine nucleotide biosynthetic process"/>
    <property type="evidence" value="ECO:0007669"/>
    <property type="project" value="UniProtKB-KW"/>
</dbReference>
<dbReference type="InterPro" id="IPR020630">
    <property type="entry name" value="THF_DH/CycHdrlase_cat_dom"/>
</dbReference>
<protein>
    <recommendedName>
        <fullName evidence="13">Methenyltetrahydrofolate cyclohydrolase</fullName>
    </recommendedName>
</protein>
<comment type="caution">
    <text evidence="11">The sequence shown here is derived from an EMBL/GenBank/DDBJ whole genome shotgun (WGS) entry which is preliminary data.</text>
</comment>
<gene>
    <name evidence="11" type="ORF">A3D03_06125</name>
</gene>
<organism evidence="11 12">
    <name type="scientific">Candidatus Gottesmanbacteria bacterium RIFCSPHIGHO2_02_FULL_40_13</name>
    <dbReference type="NCBI Taxonomy" id="1798384"/>
    <lineage>
        <taxon>Bacteria</taxon>
        <taxon>Candidatus Gottesmaniibacteriota</taxon>
    </lineage>
</organism>
<dbReference type="AlphaFoldDB" id="A0A1F6A762"/>
<dbReference type="GO" id="GO:0009086">
    <property type="term" value="P:methionine biosynthetic process"/>
    <property type="evidence" value="ECO:0007669"/>
    <property type="project" value="UniProtKB-KW"/>
</dbReference>
<evidence type="ECO:0000259" key="10">
    <source>
        <dbReference type="Pfam" id="PF02882"/>
    </source>
</evidence>
<dbReference type="Proteomes" id="UP000177092">
    <property type="component" value="Unassembled WGS sequence"/>
</dbReference>
<dbReference type="PANTHER" id="PTHR48099">
    <property type="entry name" value="C-1-TETRAHYDROFOLATE SYNTHASE, CYTOPLASMIC-RELATED"/>
    <property type="match status" value="1"/>
</dbReference>
<keyword evidence="2" id="KW-0554">One-carbon metabolism</keyword>
<evidence type="ECO:0000256" key="6">
    <source>
        <dbReference type="ARBA" id="ARBA00023002"/>
    </source>
</evidence>
<dbReference type="GO" id="GO:0004477">
    <property type="term" value="F:methenyltetrahydrofolate cyclohydrolase activity"/>
    <property type="evidence" value="ECO:0007669"/>
    <property type="project" value="TreeGrafter"/>
</dbReference>
<dbReference type="GO" id="GO:0035999">
    <property type="term" value="P:tetrahydrofolate interconversion"/>
    <property type="evidence" value="ECO:0007669"/>
    <property type="project" value="TreeGrafter"/>
</dbReference>
<sequence>MIIDGKLIALEIKKSLLKEVPKLQNKHITPQLAIVFCDTDDSIRTYIRQKQKFGADLGIKVKLIKFGKSASGQSIINRLNKLNKDPEIHGIIIQRPFPLSIPETVLKTLVNPQKDVDGFHPKSSCEAPIALSVIKILQQVHQQLGKENESPGGKPRAINCHSERNEVESRNLPANESKRSLHALTLGRDDALMQQAARNYWLRPVSLRKIKFDDWLSEKKILVIGRGESGGAPVAEYFHKYGISFLQAHSQTKNIDGLISESDIIISCVGKPNIVRHDIVKSTTILIGIGLYRKNGKLQTDYNQEKIANRVAFYTPAPGGVGPVNVAYLFNNLIRVVKLSVSS</sequence>
<dbReference type="SUPFAM" id="SSF51735">
    <property type="entry name" value="NAD(P)-binding Rossmann-fold domains"/>
    <property type="match status" value="1"/>
</dbReference>
<dbReference type="InterPro" id="IPR046346">
    <property type="entry name" value="Aminoacid_DH-like_N_sf"/>
</dbReference>
<keyword evidence="4" id="KW-0378">Hydrolase</keyword>
<keyword evidence="8" id="KW-0511">Multifunctional enzyme</keyword>
<keyword evidence="6" id="KW-0560">Oxidoreductase</keyword>
<dbReference type="STRING" id="1798384.A3D03_06125"/>
<keyword evidence="5" id="KW-0521">NADP</keyword>
<dbReference type="GO" id="GO:0004488">
    <property type="term" value="F:methylenetetrahydrofolate dehydrogenase (NADP+) activity"/>
    <property type="evidence" value="ECO:0007669"/>
    <property type="project" value="InterPro"/>
</dbReference>
<comment type="pathway">
    <text evidence="1">One-carbon metabolism; tetrahydrofolate interconversion.</text>
</comment>
<proteinExistence type="predicted"/>
<accession>A0A1F6A762</accession>
<evidence type="ECO:0000256" key="2">
    <source>
        <dbReference type="ARBA" id="ARBA00022563"/>
    </source>
</evidence>
<dbReference type="Pfam" id="PF00763">
    <property type="entry name" value="THF_DHG_CYH"/>
    <property type="match status" value="1"/>
</dbReference>
<evidence type="ECO:0000313" key="11">
    <source>
        <dbReference type="EMBL" id="OGG20394.1"/>
    </source>
</evidence>
<dbReference type="Gene3D" id="3.40.50.10860">
    <property type="entry name" value="Leucine Dehydrogenase, chain A, domain 1"/>
    <property type="match status" value="2"/>
</dbReference>
<keyword evidence="3" id="KW-0658">Purine biosynthesis</keyword>
<evidence type="ECO:0000256" key="5">
    <source>
        <dbReference type="ARBA" id="ARBA00022857"/>
    </source>
</evidence>
<feature type="domain" description="Tetrahydrofolate dehydrogenase/cyclohydrolase NAD(P)-binding" evidence="10">
    <location>
        <begin position="216"/>
        <end position="338"/>
    </location>
</feature>
<evidence type="ECO:0000259" key="9">
    <source>
        <dbReference type="Pfam" id="PF00763"/>
    </source>
</evidence>
<dbReference type="InterPro" id="IPR036291">
    <property type="entry name" value="NAD(P)-bd_dom_sf"/>
</dbReference>
<keyword evidence="7" id="KW-0486">Methionine biosynthesis</keyword>
<feature type="domain" description="Tetrahydrofolate dehydrogenase/cyclohydrolase catalytic" evidence="9">
    <location>
        <begin position="3"/>
        <end position="117"/>
    </location>
</feature>
<evidence type="ECO:0000256" key="3">
    <source>
        <dbReference type="ARBA" id="ARBA00022755"/>
    </source>
</evidence>
<evidence type="ECO:0000256" key="1">
    <source>
        <dbReference type="ARBA" id="ARBA00004777"/>
    </source>
</evidence>
<reference evidence="11 12" key="1">
    <citation type="journal article" date="2016" name="Nat. Commun.">
        <title>Thousands of microbial genomes shed light on interconnected biogeochemical processes in an aquifer system.</title>
        <authorList>
            <person name="Anantharaman K."/>
            <person name="Brown C.T."/>
            <person name="Hug L.A."/>
            <person name="Sharon I."/>
            <person name="Castelle C.J."/>
            <person name="Probst A.J."/>
            <person name="Thomas B.C."/>
            <person name="Singh A."/>
            <person name="Wilkins M.J."/>
            <person name="Karaoz U."/>
            <person name="Brodie E.L."/>
            <person name="Williams K.H."/>
            <person name="Hubbard S.S."/>
            <person name="Banfield J.F."/>
        </authorList>
    </citation>
    <scope>NUCLEOTIDE SEQUENCE [LARGE SCALE GENOMIC DNA]</scope>
</reference>
<evidence type="ECO:0000256" key="4">
    <source>
        <dbReference type="ARBA" id="ARBA00022801"/>
    </source>
</evidence>
<evidence type="ECO:0008006" key="13">
    <source>
        <dbReference type="Google" id="ProtNLM"/>
    </source>
</evidence>
<dbReference type="Pfam" id="PF02882">
    <property type="entry name" value="THF_DHG_CYH_C"/>
    <property type="match status" value="1"/>
</dbReference>
<dbReference type="EMBL" id="MFJN01000048">
    <property type="protein sequence ID" value="OGG20394.1"/>
    <property type="molecule type" value="Genomic_DNA"/>
</dbReference>
<dbReference type="PRINTS" id="PR00085">
    <property type="entry name" value="THFDHDRGNASE"/>
</dbReference>
<keyword evidence="7" id="KW-0028">Amino-acid biosynthesis</keyword>
<dbReference type="Gene3D" id="3.40.50.720">
    <property type="entry name" value="NAD(P)-binding Rossmann-like Domain"/>
    <property type="match status" value="1"/>
</dbReference>
<evidence type="ECO:0000256" key="7">
    <source>
        <dbReference type="ARBA" id="ARBA00023167"/>
    </source>
</evidence>
<evidence type="ECO:0000256" key="8">
    <source>
        <dbReference type="ARBA" id="ARBA00023268"/>
    </source>
</evidence>
<dbReference type="GO" id="GO:0005829">
    <property type="term" value="C:cytosol"/>
    <property type="evidence" value="ECO:0007669"/>
    <property type="project" value="TreeGrafter"/>
</dbReference>
<dbReference type="InterPro" id="IPR000672">
    <property type="entry name" value="THF_DH/CycHdrlase"/>
</dbReference>
<name>A0A1F6A762_9BACT</name>
<dbReference type="PANTHER" id="PTHR48099:SF5">
    <property type="entry name" value="C-1-TETRAHYDROFOLATE SYNTHASE, CYTOPLASMIC"/>
    <property type="match status" value="1"/>
</dbReference>
<dbReference type="SUPFAM" id="SSF53223">
    <property type="entry name" value="Aminoacid dehydrogenase-like, N-terminal domain"/>
    <property type="match status" value="1"/>
</dbReference>